<dbReference type="AlphaFoldDB" id="A0A4Q2TXD7"/>
<feature type="transmembrane region" description="Helical" evidence="1">
    <location>
        <begin position="75"/>
        <end position="98"/>
    </location>
</feature>
<dbReference type="RefSeq" id="WP_129230279.1">
    <property type="nucleotide sequence ID" value="NZ_QYBB01000148.1"/>
</dbReference>
<dbReference type="EMBL" id="QYBB01000148">
    <property type="protein sequence ID" value="RYC28733.1"/>
    <property type="molecule type" value="Genomic_DNA"/>
</dbReference>
<dbReference type="PROSITE" id="PS50924">
    <property type="entry name" value="MHYT"/>
    <property type="match status" value="1"/>
</dbReference>
<feature type="transmembrane region" description="Helical" evidence="1">
    <location>
        <begin position="16"/>
        <end position="35"/>
    </location>
</feature>
<dbReference type="GO" id="GO:0016020">
    <property type="term" value="C:membrane"/>
    <property type="evidence" value="ECO:0007669"/>
    <property type="project" value="UniProtKB-UniRule"/>
</dbReference>
<keyword evidence="5" id="KW-1185">Reference proteome</keyword>
<accession>A0A4Q2TXD7</accession>
<dbReference type="InterPro" id="IPR000014">
    <property type="entry name" value="PAS"/>
</dbReference>
<feature type="domain" description="PAS" evidence="2">
    <location>
        <begin position="251"/>
        <end position="300"/>
    </location>
</feature>
<evidence type="ECO:0000256" key="1">
    <source>
        <dbReference type="PROSITE-ProRule" id="PRU00244"/>
    </source>
</evidence>
<evidence type="ECO:0000313" key="5">
    <source>
        <dbReference type="Proteomes" id="UP000290759"/>
    </source>
</evidence>
<dbReference type="CDD" id="cd00130">
    <property type="entry name" value="PAS"/>
    <property type="match status" value="1"/>
</dbReference>
<feature type="transmembrane region" description="Helical" evidence="1">
    <location>
        <begin position="214"/>
        <end position="235"/>
    </location>
</feature>
<protein>
    <submittedName>
        <fullName evidence="4">PAS domain S-box protein</fullName>
    </submittedName>
</protein>
<dbReference type="SUPFAM" id="SSF55785">
    <property type="entry name" value="PYP-like sensor domain (PAS domain)"/>
    <property type="match status" value="1"/>
</dbReference>
<keyword evidence="1" id="KW-1133">Transmembrane helix</keyword>
<name>A0A4Q2TXD7_9HYPH</name>
<sequence length="368" mass="38820">MLKVLGCVVHEHDLRLVAISAVICVLGCLTTTTLLARAGRRDGRPWLVAAAAVLGCSVWSLHFVAMLAFMPGQEMAYDLGLTALSIVVAVGGALMALLAGKSPATLASRVGVAGVLLGLAIAGMHYVGVAAMTFSGFLIFDHAYVVASVVVSIVFSVVAMARATDLTTTGRRAEVGGWLTLAICGLHFTGMTAITVAPGTAEAAEGTVLGTTGLAFAVGGVSVGLLIASLVATMIERHISLRALQDLGRMRLMSNLAQEVLFIHRDGVVLEVNSAGERLFKASAEDIIGRPVLSLFAKDSAPAMIRRERCSPLERRPEEMDFQAVDGSYVAVELSCQPIDYLGRPATVVALRDLTDRKRDEARIRHLA</sequence>
<keyword evidence="1" id="KW-0812">Transmembrane</keyword>
<dbReference type="Proteomes" id="UP000290759">
    <property type="component" value="Unassembled WGS sequence"/>
</dbReference>
<dbReference type="Gene3D" id="3.30.450.20">
    <property type="entry name" value="PAS domain"/>
    <property type="match status" value="1"/>
</dbReference>
<feature type="non-terminal residue" evidence="4">
    <location>
        <position position="368"/>
    </location>
</feature>
<gene>
    <name evidence="4" type="ORF">D3273_27760</name>
</gene>
<dbReference type="Pfam" id="PF03707">
    <property type="entry name" value="MHYT"/>
    <property type="match status" value="2"/>
</dbReference>
<evidence type="ECO:0000259" key="2">
    <source>
        <dbReference type="PROSITE" id="PS50112"/>
    </source>
</evidence>
<feature type="transmembrane region" description="Helical" evidence="1">
    <location>
        <begin position="110"/>
        <end position="137"/>
    </location>
</feature>
<feature type="transmembrane region" description="Helical" evidence="1">
    <location>
        <begin position="143"/>
        <end position="163"/>
    </location>
</feature>
<dbReference type="PANTHER" id="PTHR35152:SF1">
    <property type="entry name" value="DOMAIN SIGNALLING PROTEIN, PUTATIVE (AFU_ORTHOLOGUE AFUA_5G11310)-RELATED"/>
    <property type="match status" value="1"/>
</dbReference>
<dbReference type="PROSITE" id="PS50112">
    <property type="entry name" value="PAS"/>
    <property type="match status" value="1"/>
</dbReference>
<reference evidence="4 5" key="2">
    <citation type="submission" date="2019-02" db="EMBL/GenBank/DDBJ databases">
        <title>'Lichenibacterium ramalinii' gen. nov. sp. nov., 'Lichenibacterium minor' gen. nov. sp. nov.</title>
        <authorList>
            <person name="Pankratov T."/>
        </authorList>
    </citation>
    <scope>NUCLEOTIDE SEQUENCE [LARGE SCALE GENOMIC DNA]</scope>
    <source>
        <strain evidence="4 5">RmlP026</strain>
    </source>
</reference>
<evidence type="ECO:0000259" key="3">
    <source>
        <dbReference type="PROSITE" id="PS50924"/>
    </source>
</evidence>
<feature type="transmembrane region" description="Helical" evidence="1">
    <location>
        <begin position="175"/>
        <end position="194"/>
    </location>
</feature>
<feature type="domain" description="MHYT" evidence="3">
    <location>
        <begin position="12"/>
        <end position="197"/>
    </location>
</feature>
<dbReference type="OrthoDB" id="9814202at2"/>
<dbReference type="Pfam" id="PF13426">
    <property type="entry name" value="PAS_9"/>
    <property type="match status" value="1"/>
</dbReference>
<feature type="transmembrane region" description="Helical" evidence="1">
    <location>
        <begin position="47"/>
        <end position="69"/>
    </location>
</feature>
<dbReference type="NCBIfam" id="TIGR00229">
    <property type="entry name" value="sensory_box"/>
    <property type="match status" value="1"/>
</dbReference>
<keyword evidence="1" id="KW-0472">Membrane</keyword>
<comment type="caution">
    <text evidence="4">The sequence shown here is derived from an EMBL/GenBank/DDBJ whole genome shotgun (WGS) entry which is preliminary data.</text>
</comment>
<dbReference type="PANTHER" id="PTHR35152">
    <property type="entry name" value="DOMAIN SIGNALLING PROTEIN, PUTATIVE (AFU_ORTHOLOGUE AFUA_5G11310)-RELATED"/>
    <property type="match status" value="1"/>
</dbReference>
<organism evidence="4 5">
    <name type="scientific">Lichenibacterium minor</name>
    <dbReference type="NCBI Taxonomy" id="2316528"/>
    <lineage>
        <taxon>Bacteria</taxon>
        <taxon>Pseudomonadati</taxon>
        <taxon>Pseudomonadota</taxon>
        <taxon>Alphaproteobacteria</taxon>
        <taxon>Hyphomicrobiales</taxon>
        <taxon>Lichenihabitantaceae</taxon>
        <taxon>Lichenibacterium</taxon>
    </lineage>
</organism>
<reference evidence="4 5" key="1">
    <citation type="submission" date="2018-12" db="EMBL/GenBank/DDBJ databases">
        <authorList>
            <person name="Grouzdev D.S."/>
            <person name="Krutkina M.S."/>
        </authorList>
    </citation>
    <scope>NUCLEOTIDE SEQUENCE [LARGE SCALE GENOMIC DNA]</scope>
    <source>
        <strain evidence="4 5">RmlP026</strain>
    </source>
</reference>
<dbReference type="InterPro" id="IPR035965">
    <property type="entry name" value="PAS-like_dom_sf"/>
</dbReference>
<dbReference type="InterPro" id="IPR005330">
    <property type="entry name" value="MHYT_dom"/>
</dbReference>
<proteinExistence type="predicted"/>
<evidence type="ECO:0000313" key="4">
    <source>
        <dbReference type="EMBL" id="RYC28733.1"/>
    </source>
</evidence>
<dbReference type="SMART" id="SM00091">
    <property type="entry name" value="PAS"/>
    <property type="match status" value="1"/>
</dbReference>